<sequence length="332" mass="35897">MKLEDLWKDVQLRRNVQGYSQKLRSRVRDGNTVEEEVFRVYVREKLPLSALAVADVIPPMIQGVATDVFVIGDMSIPPLMASPLAYKERVRPLEAGISIGNRAITAGTLGWFFEKDGDVAIGSNAHVLAENPLEAGSREKTILQPGAYDGGRAPRDVVAEYRWHQQLYGGVSTCPVGQLFAGLGNMAARLSARRTRFKLLTTGVNRIDFAVTGAPLVPYELKVCGAKDWSGFVGLGFAGSDQASFFCKAGNIMATGWKPIDVDVPVVDVGDTLHKVGRTTEYTTGAVIDDCAHGKVDYGGGNLIEFDDLILTTKMLEGGDSGDAVWDSMVLN</sequence>
<evidence type="ECO:0000313" key="2">
    <source>
        <dbReference type="EMBL" id="QJB03727.1"/>
    </source>
</evidence>
<dbReference type="Gene3D" id="2.40.10.10">
    <property type="entry name" value="Trypsin-like serine proteases"/>
    <property type="match status" value="1"/>
</dbReference>
<accession>A0A6M3M7I1</accession>
<name>A0A6M3M7I1_9ZZZZ</name>
<reference evidence="2" key="1">
    <citation type="submission" date="2020-03" db="EMBL/GenBank/DDBJ databases">
        <title>The deep terrestrial virosphere.</title>
        <authorList>
            <person name="Holmfeldt K."/>
            <person name="Nilsson E."/>
            <person name="Simone D."/>
            <person name="Lopez-Fernandez M."/>
            <person name="Wu X."/>
            <person name="de Brujin I."/>
            <person name="Lundin D."/>
            <person name="Andersson A."/>
            <person name="Bertilsson S."/>
            <person name="Dopson M."/>
        </authorList>
    </citation>
    <scope>NUCLEOTIDE SEQUENCE</scope>
    <source>
        <strain evidence="1">MM171A00514</strain>
        <strain evidence="2">MM171B00578</strain>
    </source>
</reference>
<proteinExistence type="predicted"/>
<dbReference type="AlphaFoldDB" id="A0A6M3M7I1"/>
<dbReference type="InterPro" id="IPR043504">
    <property type="entry name" value="Peptidase_S1_PA_chymotrypsin"/>
</dbReference>
<dbReference type="EMBL" id="MT143858">
    <property type="protein sequence ID" value="QJB03727.1"/>
    <property type="molecule type" value="Genomic_DNA"/>
</dbReference>
<evidence type="ECO:0000313" key="1">
    <source>
        <dbReference type="EMBL" id="QJB00386.1"/>
    </source>
</evidence>
<protein>
    <submittedName>
        <fullName evidence="2">Uncharacterized protein</fullName>
    </submittedName>
</protein>
<gene>
    <name evidence="1" type="ORF">MM171A00514_0022</name>
    <name evidence="2" type="ORF">MM171B00578_0011</name>
</gene>
<dbReference type="EMBL" id="MT143691">
    <property type="protein sequence ID" value="QJB00386.1"/>
    <property type="molecule type" value="Genomic_DNA"/>
</dbReference>
<organism evidence="2">
    <name type="scientific">viral metagenome</name>
    <dbReference type="NCBI Taxonomy" id="1070528"/>
    <lineage>
        <taxon>unclassified sequences</taxon>
        <taxon>metagenomes</taxon>
        <taxon>organismal metagenomes</taxon>
    </lineage>
</organism>